<dbReference type="RefSeq" id="WP_198532620.1">
    <property type="nucleotide sequence ID" value="NZ_JYIK01000618.1"/>
</dbReference>
<dbReference type="InterPro" id="IPR037069">
    <property type="entry name" value="AcylCoA_DH/ox_N_sf"/>
</dbReference>
<dbReference type="Pfam" id="PF02771">
    <property type="entry name" value="Acyl-CoA_dh_N"/>
    <property type="match status" value="1"/>
</dbReference>
<dbReference type="SUPFAM" id="SSF56645">
    <property type="entry name" value="Acyl-CoA dehydrogenase NM domain-like"/>
    <property type="match status" value="1"/>
</dbReference>
<evidence type="ECO:0000259" key="1">
    <source>
        <dbReference type="Pfam" id="PF02771"/>
    </source>
</evidence>
<dbReference type="InterPro" id="IPR013786">
    <property type="entry name" value="AcylCoA_DH/ox_N"/>
</dbReference>
<comment type="caution">
    <text evidence="2">The sequence shown here is derived from an EMBL/GenBank/DDBJ whole genome shotgun (WGS) entry which is preliminary data.</text>
</comment>
<organism evidence="2 3">
    <name type="scientific">Carbonactinospora thermoautotrophica</name>
    <dbReference type="NCBI Taxonomy" id="1469144"/>
    <lineage>
        <taxon>Bacteria</taxon>
        <taxon>Bacillati</taxon>
        <taxon>Actinomycetota</taxon>
        <taxon>Actinomycetes</taxon>
        <taxon>Kitasatosporales</taxon>
        <taxon>Carbonactinosporaceae</taxon>
        <taxon>Carbonactinospora</taxon>
    </lineage>
</organism>
<dbReference type="InterPro" id="IPR009100">
    <property type="entry name" value="AcylCoA_DH/oxidase_NM_dom_sf"/>
</dbReference>
<feature type="non-terminal residue" evidence="2">
    <location>
        <position position="77"/>
    </location>
</feature>
<dbReference type="EMBL" id="JYIK01000618">
    <property type="protein sequence ID" value="KWX10113.1"/>
    <property type="molecule type" value="Genomic_DNA"/>
</dbReference>
<dbReference type="GO" id="GO:0050660">
    <property type="term" value="F:flavin adenine dinucleotide binding"/>
    <property type="evidence" value="ECO:0007669"/>
    <property type="project" value="InterPro"/>
</dbReference>
<reference evidence="3" key="1">
    <citation type="submission" date="2015-02" db="EMBL/GenBank/DDBJ databases">
        <title>Physiological reanalysis, assessment of diazotrophy, and genome sequences of multiple isolates of Streptomyces thermoautotrophicus.</title>
        <authorList>
            <person name="MacKellar D.C."/>
            <person name="Lieber L."/>
            <person name="Norman J."/>
            <person name="Bolger A."/>
            <person name="Tobin C."/>
            <person name="Murray J.W."/>
            <person name="Friesen M."/>
            <person name="Prell J."/>
        </authorList>
    </citation>
    <scope>NUCLEOTIDE SEQUENCE [LARGE SCALE GENOMIC DNA]</scope>
    <source>
        <strain evidence="3">UBT1</strain>
    </source>
</reference>
<feature type="domain" description="Acyl-CoA dehydrogenase/oxidase N-terminal" evidence="1">
    <location>
        <begin position="12"/>
        <end position="74"/>
    </location>
</feature>
<protein>
    <submittedName>
        <fullName evidence="2">Acyl-CoA dehydrogenase</fullName>
    </submittedName>
</protein>
<dbReference type="Proteomes" id="UP000070598">
    <property type="component" value="Unassembled WGS sequence"/>
</dbReference>
<dbReference type="GO" id="GO:0016627">
    <property type="term" value="F:oxidoreductase activity, acting on the CH-CH group of donors"/>
    <property type="evidence" value="ECO:0007669"/>
    <property type="project" value="InterPro"/>
</dbReference>
<proteinExistence type="predicted"/>
<dbReference type="Gene3D" id="1.10.540.10">
    <property type="entry name" value="Acyl-CoA dehydrogenase/oxidase, N-terminal domain"/>
    <property type="match status" value="1"/>
</dbReference>
<gene>
    <name evidence="2" type="ORF">TR74_05580</name>
</gene>
<evidence type="ECO:0000313" key="2">
    <source>
        <dbReference type="EMBL" id="KWX10113.1"/>
    </source>
</evidence>
<dbReference type="AlphaFoldDB" id="A0A132NJE7"/>
<sequence>MSTLPDLRYSDVEDALRASVRDLLADRCPWSAVLRRCETSEPYDMDLWRRLAGGLGCAGLLVPERYGGAGASAREVA</sequence>
<name>A0A132NJE7_9ACTN</name>
<accession>A0A132NJE7</accession>
<evidence type="ECO:0000313" key="3">
    <source>
        <dbReference type="Proteomes" id="UP000070598"/>
    </source>
</evidence>